<feature type="non-terminal residue" evidence="4">
    <location>
        <position position="1"/>
    </location>
</feature>
<protein>
    <submittedName>
        <fullName evidence="4">CCAAT/enhancer-binding protein zeta-like</fullName>
    </submittedName>
</protein>
<keyword evidence="3" id="KW-1185">Reference proteome</keyword>
<dbReference type="GO" id="GO:0005634">
    <property type="term" value="C:nucleus"/>
    <property type="evidence" value="ECO:0007669"/>
    <property type="project" value="TreeGrafter"/>
</dbReference>
<dbReference type="Pfam" id="PF03914">
    <property type="entry name" value="CBF"/>
    <property type="match status" value="1"/>
</dbReference>
<reference evidence="4" key="1">
    <citation type="submission" date="2025-08" db="UniProtKB">
        <authorList>
            <consortium name="RefSeq"/>
        </authorList>
    </citation>
    <scope>IDENTIFICATION</scope>
</reference>
<gene>
    <name evidence="4" type="primary">LOC115229266</name>
</gene>
<feature type="domain" description="CCAAT-binding factor" evidence="2">
    <location>
        <begin position="28"/>
        <end position="126"/>
    </location>
</feature>
<dbReference type="SUPFAM" id="SSF48371">
    <property type="entry name" value="ARM repeat"/>
    <property type="match status" value="1"/>
</dbReference>
<dbReference type="AlphaFoldDB" id="A0A6P7U3L5"/>
<accession>A0A6P7U3L5</accession>
<sequence>KPIELLVNKLGDQNKDLASTALFYIQSLVRRMPHCNQAFIKRLLQVCLQHHNPAFVAASLIMISEITSKIHVILFETTGTSENEDRFNPTERNPRFCGLDASLGFLCVCRNELELLSSHVHPTISYFRKSISYQGHPLQDFSSIRFLDRFVFKKPQEEGRVIMSQKKIRHCVGIRALPVNSVQFINSHQSSIPLDERYLHQ</sequence>
<dbReference type="Proteomes" id="UP000515154">
    <property type="component" value="Unplaced"/>
</dbReference>
<dbReference type="KEGG" id="osn:115229266"/>
<evidence type="ECO:0000313" key="4">
    <source>
        <dbReference type="RefSeq" id="XP_029655506.1"/>
    </source>
</evidence>
<dbReference type="RefSeq" id="XP_029655506.1">
    <property type="nucleotide sequence ID" value="XM_029799646.1"/>
</dbReference>
<dbReference type="InterPro" id="IPR016024">
    <property type="entry name" value="ARM-type_fold"/>
</dbReference>
<dbReference type="InterPro" id="IPR040155">
    <property type="entry name" value="CEBPZ/Mak21-like"/>
</dbReference>
<name>A0A6P7U3L5_9MOLL</name>
<evidence type="ECO:0000313" key="3">
    <source>
        <dbReference type="Proteomes" id="UP000515154"/>
    </source>
</evidence>
<organism evidence="3 4">
    <name type="scientific">Octopus sinensis</name>
    <name type="common">East Asian common octopus</name>
    <dbReference type="NCBI Taxonomy" id="2607531"/>
    <lineage>
        <taxon>Eukaryota</taxon>
        <taxon>Metazoa</taxon>
        <taxon>Spiralia</taxon>
        <taxon>Lophotrochozoa</taxon>
        <taxon>Mollusca</taxon>
        <taxon>Cephalopoda</taxon>
        <taxon>Coleoidea</taxon>
        <taxon>Octopodiformes</taxon>
        <taxon>Octopoda</taxon>
        <taxon>Incirrata</taxon>
        <taxon>Octopodidae</taxon>
        <taxon>Octopus</taxon>
    </lineage>
</organism>
<evidence type="ECO:0000256" key="1">
    <source>
        <dbReference type="ARBA" id="ARBA00007797"/>
    </source>
</evidence>
<dbReference type="PANTHER" id="PTHR12048">
    <property type="entry name" value="CCAAT-BINDING FACTOR-RELATED"/>
    <property type="match status" value="1"/>
</dbReference>
<proteinExistence type="inferred from homology"/>
<dbReference type="PANTHER" id="PTHR12048:SF0">
    <property type="entry name" value="CCAAT_ENHANCER-BINDING PROTEIN ZETA"/>
    <property type="match status" value="1"/>
</dbReference>
<dbReference type="InterPro" id="IPR005612">
    <property type="entry name" value="CCAAT-binding_factor"/>
</dbReference>
<comment type="similarity">
    <text evidence="1">Belongs to the CBF/MAK21 family.</text>
</comment>
<evidence type="ECO:0000259" key="2">
    <source>
        <dbReference type="Pfam" id="PF03914"/>
    </source>
</evidence>